<accession>A0A9X1SK96</accession>
<name>A0A9X1SK96_9GAMM</name>
<dbReference type="Pfam" id="PF15977">
    <property type="entry name" value="HTH_46"/>
    <property type="match status" value="1"/>
</dbReference>
<keyword evidence="3" id="KW-1185">Reference proteome</keyword>
<protein>
    <submittedName>
        <fullName evidence="2">Helix-turn-helix domain-containing protein</fullName>
    </submittedName>
</protein>
<dbReference type="Proteomes" id="UP001139171">
    <property type="component" value="Unassembled WGS sequence"/>
</dbReference>
<comment type="caution">
    <text evidence="2">The sequence shown here is derived from an EMBL/GenBank/DDBJ whole genome shotgun (WGS) entry which is preliminary data.</text>
</comment>
<proteinExistence type="predicted"/>
<evidence type="ECO:0000313" key="3">
    <source>
        <dbReference type="Proteomes" id="UP001139171"/>
    </source>
</evidence>
<organism evidence="2 3">
    <name type="scientific">Limnobaculum eriocheiris</name>
    <dbReference type="NCBI Taxonomy" id="2897391"/>
    <lineage>
        <taxon>Bacteria</taxon>
        <taxon>Pseudomonadati</taxon>
        <taxon>Pseudomonadota</taxon>
        <taxon>Gammaproteobacteria</taxon>
        <taxon>Enterobacterales</taxon>
        <taxon>Budviciaceae</taxon>
        <taxon>Limnobaculum</taxon>
    </lineage>
</organism>
<feature type="domain" description="IprA winged helix-turn-helix" evidence="1">
    <location>
        <begin position="18"/>
        <end position="51"/>
    </location>
</feature>
<sequence>MVKASVMAVFLLLSVPGSLSRSYVMLVLSELRKGGYVTIEKGKLVSMTSLPEKL</sequence>
<dbReference type="InterPro" id="IPR041687">
    <property type="entry name" value="HTH_46"/>
</dbReference>
<gene>
    <name evidence="2" type="ORF">LPW36_05370</name>
</gene>
<reference evidence="2" key="1">
    <citation type="submission" date="2021-11" db="EMBL/GenBank/DDBJ databases">
        <title>Jinshanibacter sp. isolated from one year old Eriocheir sinensis.</title>
        <authorList>
            <person name="Li J.-Y."/>
            <person name="He W."/>
            <person name="Gao T.-H."/>
        </authorList>
    </citation>
    <scope>NUCLEOTIDE SEQUENCE</scope>
    <source>
        <strain evidence="2">LJY008</strain>
    </source>
</reference>
<evidence type="ECO:0000313" key="2">
    <source>
        <dbReference type="EMBL" id="MCD1125450.1"/>
    </source>
</evidence>
<dbReference type="AlphaFoldDB" id="A0A9X1SK96"/>
<dbReference type="EMBL" id="JAJNAG010000007">
    <property type="protein sequence ID" value="MCD1125450.1"/>
    <property type="molecule type" value="Genomic_DNA"/>
</dbReference>
<evidence type="ECO:0000259" key="1">
    <source>
        <dbReference type="Pfam" id="PF15977"/>
    </source>
</evidence>